<organism evidence="1 2">
    <name type="scientific">Campylobacter blaseri</name>
    <dbReference type="NCBI Taxonomy" id="2042961"/>
    <lineage>
        <taxon>Bacteria</taxon>
        <taxon>Pseudomonadati</taxon>
        <taxon>Campylobacterota</taxon>
        <taxon>Epsilonproteobacteria</taxon>
        <taxon>Campylobacterales</taxon>
        <taxon>Campylobacteraceae</taxon>
        <taxon>Campylobacter</taxon>
    </lineage>
</organism>
<keyword evidence="2" id="KW-1185">Reference proteome</keyword>
<evidence type="ECO:0008006" key="3">
    <source>
        <dbReference type="Google" id="ProtNLM"/>
    </source>
</evidence>
<reference evidence="2" key="1">
    <citation type="submission" date="2017-10" db="EMBL/GenBank/DDBJ databases">
        <title>Campylobacter species from seals.</title>
        <authorList>
            <person name="Gilbert M.J."/>
            <person name="Zomer A.L."/>
            <person name="Timmerman A.J."/>
            <person name="Duim B."/>
            <person name="Wagenaar J.A."/>
        </authorList>
    </citation>
    <scope>NUCLEOTIDE SEQUENCE [LARGE SCALE GENOMIC DNA]</scope>
    <source>
        <strain evidence="2">17S00004-5</strain>
    </source>
</reference>
<accession>A0A2P8QZZ3</accession>
<proteinExistence type="predicted"/>
<gene>
    <name evidence="1" type="ORF">CQ405_06710</name>
</gene>
<dbReference type="RefSeq" id="WP_106871962.1">
    <property type="nucleotide sequence ID" value="NZ_CP053841.1"/>
</dbReference>
<evidence type="ECO:0000313" key="1">
    <source>
        <dbReference type="EMBL" id="PSM51813.1"/>
    </source>
</evidence>
<comment type="caution">
    <text evidence="1">The sequence shown here is derived from an EMBL/GenBank/DDBJ whole genome shotgun (WGS) entry which is preliminary data.</text>
</comment>
<evidence type="ECO:0000313" key="2">
    <source>
        <dbReference type="Proteomes" id="UP000240535"/>
    </source>
</evidence>
<protein>
    <recommendedName>
        <fullName evidence="3">Lipoprotein</fullName>
    </recommendedName>
</protein>
<name>A0A2P8QZZ3_9BACT</name>
<dbReference type="AlphaFoldDB" id="A0A2P8QZZ3"/>
<dbReference type="EMBL" id="PDHH01000005">
    <property type="protein sequence ID" value="PSM51813.1"/>
    <property type="molecule type" value="Genomic_DNA"/>
</dbReference>
<dbReference type="OrthoDB" id="5354711at2"/>
<sequence>MKKISLTLIIALFVISCADKNAVHEPVKNELLAYTQKFEIVRTGNDRYLAIGTYLNPVLKKNTNEEIFILSSYPKEEPINLKTIRVNGDSNLSIKKLDYNDELLKLVNINLPWSYHYKIIAPVKNSNYLTIAYDTNRSLRAVLKFQKVSKSMYWNPEIKLDNR</sequence>
<dbReference type="PROSITE" id="PS51257">
    <property type="entry name" value="PROKAR_LIPOPROTEIN"/>
    <property type="match status" value="1"/>
</dbReference>
<dbReference type="Proteomes" id="UP000240535">
    <property type="component" value="Unassembled WGS sequence"/>
</dbReference>